<dbReference type="Proteomes" id="UP000770717">
    <property type="component" value="Unassembled WGS sequence"/>
</dbReference>
<accession>A0A8J6BIS5</accession>
<organism evidence="1 2">
    <name type="scientific">Eleutherodactylus coqui</name>
    <name type="common">Puerto Rican coqui</name>
    <dbReference type="NCBI Taxonomy" id="57060"/>
    <lineage>
        <taxon>Eukaryota</taxon>
        <taxon>Metazoa</taxon>
        <taxon>Chordata</taxon>
        <taxon>Craniata</taxon>
        <taxon>Vertebrata</taxon>
        <taxon>Euteleostomi</taxon>
        <taxon>Amphibia</taxon>
        <taxon>Batrachia</taxon>
        <taxon>Anura</taxon>
        <taxon>Neobatrachia</taxon>
        <taxon>Hyloidea</taxon>
        <taxon>Eleutherodactylidae</taxon>
        <taxon>Eleutherodactylinae</taxon>
        <taxon>Eleutherodactylus</taxon>
        <taxon>Eleutherodactylus</taxon>
    </lineage>
</organism>
<gene>
    <name evidence="1" type="ORF">GDO78_019467</name>
</gene>
<proteinExistence type="predicted"/>
<keyword evidence="2" id="KW-1185">Reference proteome</keyword>
<feature type="non-terminal residue" evidence="1">
    <location>
        <position position="1"/>
    </location>
</feature>
<feature type="non-terminal residue" evidence="1">
    <location>
        <position position="112"/>
    </location>
</feature>
<sequence length="112" mass="12178">CSPHCPAHCPPYCPLHCLPHSFSALPCLPHCPLPSPPLRSALCTALPCPLHNILCTALCTVHLHCPPHCSPQRSPVFLSAVFAGRAVLRFLTCRHIDYLLGECHAGQAMTQR</sequence>
<comment type="caution">
    <text evidence="1">The sequence shown here is derived from an EMBL/GenBank/DDBJ whole genome shotgun (WGS) entry which is preliminary data.</text>
</comment>
<dbReference type="AlphaFoldDB" id="A0A8J6BIS5"/>
<evidence type="ECO:0000313" key="2">
    <source>
        <dbReference type="Proteomes" id="UP000770717"/>
    </source>
</evidence>
<name>A0A8J6BIS5_ELECQ</name>
<evidence type="ECO:0000313" key="1">
    <source>
        <dbReference type="EMBL" id="KAG9460798.1"/>
    </source>
</evidence>
<dbReference type="EMBL" id="WNTK01039701">
    <property type="protein sequence ID" value="KAG9460798.1"/>
    <property type="molecule type" value="Genomic_DNA"/>
</dbReference>
<protein>
    <submittedName>
        <fullName evidence="1">Uncharacterized protein</fullName>
    </submittedName>
</protein>
<reference evidence="1" key="1">
    <citation type="thesis" date="2020" institute="ProQuest LLC" country="789 East Eisenhower Parkway, Ann Arbor, MI, USA">
        <title>Comparative Genomics and Chromosome Evolution.</title>
        <authorList>
            <person name="Mudd A.B."/>
        </authorList>
    </citation>
    <scope>NUCLEOTIDE SEQUENCE</scope>
    <source>
        <strain evidence="1">HN-11 Male</strain>
        <tissue evidence="1">Kidney and liver</tissue>
    </source>
</reference>